<dbReference type="RefSeq" id="WP_140505281.1">
    <property type="nucleotide sequence ID" value="NZ_RCZH01000004.1"/>
</dbReference>
<accession>A0A502EY85</accession>
<keyword evidence="2" id="KW-1185">Reference proteome</keyword>
<proteinExistence type="predicted"/>
<organism evidence="1 2">
    <name type="scientific">Flavobacterium pectinovorum</name>
    <dbReference type="NCBI Taxonomy" id="29533"/>
    <lineage>
        <taxon>Bacteria</taxon>
        <taxon>Pseudomonadati</taxon>
        <taxon>Bacteroidota</taxon>
        <taxon>Flavobacteriia</taxon>
        <taxon>Flavobacteriales</taxon>
        <taxon>Flavobacteriaceae</taxon>
        <taxon>Flavobacterium</taxon>
    </lineage>
</organism>
<sequence length="112" mass="13257">MEKNLLRQLKDIQILANSMLTQELTHEKIEYFYKYSEEIQLYIKNNINDELISKLLSEIPNKEFHDLIRSTKAVEIFNFDIIGLFTKSENNEVETLINISKDKYASIETLLK</sequence>
<evidence type="ECO:0000313" key="2">
    <source>
        <dbReference type="Proteomes" id="UP000319700"/>
    </source>
</evidence>
<reference evidence="1 2" key="1">
    <citation type="journal article" date="2019" name="Environ. Microbiol.">
        <title>Species interactions and distinct microbial communities in high Arctic permafrost affected cryosols are associated with the CH4 and CO2 gas fluxes.</title>
        <authorList>
            <person name="Altshuler I."/>
            <person name="Hamel J."/>
            <person name="Turney S."/>
            <person name="Magnuson E."/>
            <person name="Levesque R."/>
            <person name="Greer C."/>
            <person name="Whyte L.G."/>
        </authorList>
    </citation>
    <scope>NUCLEOTIDE SEQUENCE [LARGE SCALE GENOMIC DNA]</scope>
    <source>
        <strain evidence="1 2">42</strain>
    </source>
</reference>
<dbReference type="EMBL" id="RCZH01000004">
    <property type="protein sequence ID" value="TPG42082.1"/>
    <property type="molecule type" value="Genomic_DNA"/>
</dbReference>
<comment type="caution">
    <text evidence="1">The sequence shown here is derived from an EMBL/GenBank/DDBJ whole genome shotgun (WGS) entry which is preliminary data.</text>
</comment>
<evidence type="ECO:0000313" key="1">
    <source>
        <dbReference type="EMBL" id="TPG42082.1"/>
    </source>
</evidence>
<protein>
    <submittedName>
        <fullName evidence="1">Uncharacterized protein</fullName>
    </submittedName>
</protein>
<name>A0A502EY85_9FLAO</name>
<dbReference type="Proteomes" id="UP000319700">
    <property type="component" value="Unassembled WGS sequence"/>
</dbReference>
<dbReference type="AlphaFoldDB" id="A0A502EY85"/>
<gene>
    <name evidence="1" type="ORF">EAH81_07100</name>
</gene>